<comment type="caution">
    <text evidence="3">The sequence shown here is derived from an EMBL/GenBank/DDBJ whole genome shotgun (WGS) entry which is preliminary data.</text>
</comment>
<feature type="non-terminal residue" evidence="3">
    <location>
        <position position="1"/>
    </location>
</feature>
<protein>
    <submittedName>
        <fullName evidence="3">Uncharacterized protein</fullName>
    </submittedName>
</protein>
<keyword evidence="1" id="KW-0175">Coiled coil</keyword>
<evidence type="ECO:0000256" key="2">
    <source>
        <dbReference type="SAM" id="MobiDB-lite"/>
    </source>
</evidence>
<feature type="region of interest" description="Disordered" evidence="2">
    <location>
        <begin position="1"/>
        <end position="22"/>
    </location>
</feature>
<feature type="non-terminal residue" evidence="3">
    <location>
        <position position="689"/>
    </location>
</feature>
<feature type="coiled-coil region" evidence="1">
    <location>
        <begin position="65"/>
        <end position="197"/>
    </location>
</feature>
<feature type="coiled-coil region" evidence="1">
    <location>
        <begin position="485"/>
        <end position="568"/>
    </location>
</feature>
<gene>
    <name evidence="3" type="ORF">Ciccas_013609</name>
</gene>
<feature type="compositionally biased region" description="Basic and acidic residues" evidence="2">
    <location>
        <begin position="678"/>
        <end position="689"/>
    </location>
</feature>
<organism evidence="3 4">
    <name type="scientific">Cichlidogyrus casuarinus</name>
    <dbReference type="NCBI Taxonomy" id="1844966"/>
    <lineage>
        <taxon>Eukaryota</taxon>
        <taxon>Metazoa</taxon>
        <taxon>Spiralia</taxon>
        <taxon>Lophotrochozoa</taxon>
        <taxon>Platyhelminthes</taxon>
        <taxon>Monogenea</taxon>
        <taxon>Monopisthocotylea</taxon>
        <taxon>Dactylogyridea</taxon>
        <taxon>Ancyrocephalidae</taxon>
        <taxon>Cichlidogyrus</taxon>
    </lineage>
</organism>
<name>A0ABD2PLY3_9PLAT</name>
<dbReference type="Proteomes" id="UP001626550">
    <property type="component" value="Unassembled WGS sequence"/>
</dbReference>
<dbReference type="AlphaFoldDB" id="A0ABD2PLY3"/>
<evidence type="ECO:0000256" key="1">
    <source>
        <dbReference type="SAM" id="Coils"/>
    </source>
</evidence>
<sequence>ENEVEVNNTMRRKRSTRKRTEEDARVTVPGNLVNVQFMQETHQLETSLDVLEARMVENELINSKLGQLEMQVQKATFRVSSLEARLEKERRKKQNLAQTNDFWECEMNLIKSELATEKQLRANREMELEDQILELKAQVESLEKTNLELLKEQDRVDSPKRQMEHALQSEIQMNKKLNQLQDEKKIDRERIKDERRELVSGLETVKESSDSLELENQPERVSSVGPTPLESQTLLLLKREMEYLSTENQRLGALLESSNQELKIVGQSAQSNLQQVQLLNSELEQNQNLLEEQSKLRQKFEKRNKELMTQLQVHTDQLAQLKSEIVTLNANSSSEMATEKELRAKREMELEAQILHLKTQLESLEETKNSELTKKIDQVERQKEKELQMGKQLEELQTELQALLAEKRINHKQLEDDNKALVSSLEACKLELETLREERVKQKMDPSELEIRPERVSHVGSTPQSQESGTLLCRRTDVEHLSTENRSLVASLESSNQELEKAKQNAQSQLQQIRKLNLQLEQKQNLLEEESKLRNNVEQQKRELMTQLQGQNDQLAALRNDIVALNEQSASDVEKLNATLLEEARIRSDLEMQLGKMQRELSTVAEIREDSARQKQLQDEQDNSKVIDEKIIEGTLIESTSLPRDYGLAPQNRESQRIDSLKDQRTKFKKVTSGLQNERADAEIKSVIP</sequence>
<dbReference type="EMBL" id="JBJKFK010006313">
    <property type="protein sequence ID" value="KAL3307867.1"/>
    <property type="molecule type" value="Genomic_DNA"/>
</dbReference>
<accession>A0ABD2PLY3</accession>
<feature type="compositionally biased region" description="Basic and acidic residues" evidence="2">
    <location>
        <begin position="654"/>
        <end position="666"/>
    </location>
</feature>
<keyword evidence="4" id="KW-1185">Reference proteome</keyword>
<feature type="region of interest" description="Disordered" evidence="2">
    <location>
        <begin position="202"/>
        <end position="226"/>
    </location>
</feature>
<feature type="region of interest" description="Disordered" evidence="2">
    <location>
        <begin position="643"/>
        <end position="689"/>
    </location>
</feature>
<feature type="coiled-coil region" evidence="1">
    <location>
        <begin position="266"/>
        <end position="445"/>
    </location>
</feature>
<proteinExistence type="predicted"/>
<evidence type="ECO:0000313" key="3">
    <source>
        <dbReference type="EMBL" id="KAL3307867.1"/>
    </source>
</evidence>
<evidence type="ECO:0000313" key="4">
    <source>
        <dbReference type="Proteomes" id="UP001626550"/>
    </source>
</evidence>
<reference evidence="3 4" key="1">
    <citation type="submission" date="2024-11" db="EMBL/GenBank/DDBJ databases">
        <title>Adaptive evolution of stress response genes in parasites aligns with host niche diversity.</title>
        <authorList>
            <person name="Hahn C."/>
            <person name="Resl P."/>
        </authorList>
    </citation>
    <scope>NUCLEOTIDE SEQUENCE [LARGE SCALE GENOMIC DNA]</scope>
    <source>
        <strain evidence="3">EGGRZ-B1_66</strain>
        <tissue evidence="3">Body</tissue>
    </source>
</reference>